<feature type="compositionally biased region" description="Polar residues" evidence="1">
    <location>
        <begin position="115"/>
        <end position="125"/>
    </location>
</feature>
<feature type="region of interest" description="Disordered" evidence="1">
    <location>
        <begin position="291"/>
        <end position="310"/>
    </location>
</feature>
<protein>
    <submittedName>
        <fullName evidence="2">Uncharacterized protein</fullName>
    </submittedName>
</protein>
<feature type="compositionally biased region" description="Polar residues" evidence="1">
    <location>
        <begin position="301"/>
        <end position="310"/>
    </location>
</feature>
<evidence type="ECO:0000313" key="3">
    <source>
        <dbReference type="Proteomes" id="UP001303373"/>
    </source>
</evidence>
<feature type="compositionally biased region" description="Basic and acidic residues" evidence="1">
    <location>
        <begin position="146"/>
        <end position="156"/>
    </location>
</feature>
<dbReference type="AlphaFoldDB" id="A0AAQ3R9F4"/>
<gene>
    <name evidence="2" type="ORF">R9X50_00286800</name>
</gene>
<accession>A0AAQ3R9F4</accession>
<sequence length="476" mass="52874">MVAKIQLLVHAGAPSSFMHDDKYRAQAKAYSRFRDRDINSRSSDSNIQIETFVAPNGNTGRKTPHPSLRDQTTFLDDTQSAFLALESQLISSPTQVPLSSSSFKRPAPVAFENDGSASQSGLTQDLENHSNETRSSYLKSPLLDRSPNKRRFDPNRAKRSLLPDQNPFSTNTELIIPPAKYDPASISARKGKENDLARVENPDSDHYNDTTSELPSSYSLSNVTSRSSRRPGNQSQRSTSDPGPAFSSSPVAKCGTKSSNLPRSDELHSNVTYAPCAMLPPDKINQQQSVNRGLGEEQADRTTNPTSNSITLMSSGIDSNLGLRLTLGQLPLQIRPPEPSVSLAPFTTYVTENLRFLVEESEIRDHYQPVSISRDIRVSERGCWMMNLCSLPLQPQIGFWQCLQRMIGEEAIAGWGVWASRDSNDDSSIGVVKVYCWGEIVKHVYLLLFVASLSKVRRLGLQWVDAEDQVVVQMRR</sequence>
<dbReference type="Proteomes" id="UP001303373">
    <property type="component" value="Chromosome 4"/>
</dbReference>
<organism evidence="2 3">
    <name type="scientific">Acrodontium crateriforme</name>
    <dbReference type="NCBI Taxonomy" id="150365"/>
    <lineage>
        <taxon>Eukaryota</taxon>
        <taxon>Fungi</taxon>
        <taxon>Dikarya</taxon>
        <taxon>Ascomycota</taxon>
        <taxon>Pezizomycotina</taxon>
        <taxon>Dothideomycetes</taxon>
        <taxon>Dothideomycetidae</taxon>
        <taxon>Mycosphaerellales</taxon>
        <taxon>Teratosphaeriaceae</taxon>
        <taxon>Acrodontium</taxon>
    </lineage>
</organism>
<evidence type="ECO:0000313" key="2">
    <source>
        <dbReference type="EMBL" id="WPH00045.1"/>
    </source>
</evidence>
<feature type="compositionally biased region" description="Polar residues" evidence="1">
    <location>
        <begin position="209"/>
        <end position="262"/>
    </location>
</feature>
<name>A0AAQ3R9F4_9PEZI</name>
<feature type="region of interest" description="Disordered" evidence="1">
    <location>
        <begin position="107"/>
        <end position="266"/>
    </location>
</feature>
<reference evidence="2 3" key="1">
    <citation type="submission" date="2023-11" db="EMBL/GenBank/DDBJ databases">
        <title>An acidophilic fungus is an integral part of prey digestion in a carnivorous sundew plant.</title>
        <authorList>
            <person name="Tsai I.J."/>
        </authorList>
    </citation>
    <scope>NUCLEOTIDE SEQUENCE [LARGE SCALE GENOMIC DNA]</scope>
    <source>
        <strain evidence="2">169a</strain>
    </source>
</reference>
<dbReference type="EMBL" id="CP138583">
    <property type="protein sequence ID" value="WPH00045.1"/>
    <property type="molecule type" value="Genomic_DNA"/>
</dbReference>
<feature type="compositionally biased region" description="Basic and acidic residues" evidence="1">
    <location>
        <begin position="190"/>
        <end position="208"/>
    </location>
</feature>
<proteinExistence type="predicted"/>
<keyword evidence="3" id="KW-1185">Reference proteome</keyword>
<evidence type="ECO:0000256" key="1">
    <source>
        <dbReference type="SAM" id="MobiDB-lite"/>
    </source>
</evidence>